<dbReference type="KEGG" id="acaf:CA12_02680"/>
<reference evidence="3 4" key="1">
    <citation type="submission" date="2019-02" db="EMBL/GenBank/DDBJ databases">
        <title>Deep-cultivation of Planctomycetes and their phenomic and genomic characterization uncovers novel biology.</title>
        <authorList>
            <person name="Wiegand S."/>
            <person name="Jogler M."/>
            <person name="Boedeker C."/>
            <person name="Pinto D."/>
            <person name="Vollmers J."/>
            <person name="Rivas-Marin E."/>
            <person name="Kohn T."/>
            <person name="Peeters S.H."/>
            <person name="Heuer A."/>
            <person name="Rast P."/>
            <person name="Oberbeckmann S."/>
            <person name="Bunk B."/>
            <person name="Jeske O."/>
            <person name="Meyerdierks A."/>
            <person name="Storesund J.E."/>
            <person name="Kallscheuer N."/>
            <person name="Luecker S."/>
            <person name="Lage O.M."/>
            <person name="Pohl T."/>
            <person name="Merkel B.J."/>
            <person name="Hornburger P."/>
            <person name="Mueller R.-W."/>
            <person name="Bruemmer F."/>
            <person name="Labrenz M."/>
            <person name="Spormann A.M."/>
            <person name="Op den Camp H."/>
            <person name="Overmann J."/>
            <person name="Amann R."/>
            <person name="Jetten M.S.M."/>
            <person name="Mascher T."/>
            <person name="Medema M.H."/>
            <person name="Devos D.P."/>
            <person name="Kaster A.-K."/>
            <person name="Ovreas L."/>
            <person name="Rohde M."/>
            <person name="Galperin M.Y."/>
            <person name="Jogler C."/>
        </authorList>
    </citation>
    <scope>NUCLEOTIDE SEQUENCE [LARGE SCALE GENOMIC DNA]</scope>
    <source>
        <strain evidence="3 4">CA12</strain>
    </source>
</reference>
<gene>
    <name evidence="3" type="ORF">CA12_02680</name>
</gene>
<evidence type="ECO:0000256" key="2">
    <source>
        <dbReference type="SAM" id="SignalP"/>
    </source>
</evidence>
<dbReference type="AlphaFoldDB" id="A0A517P4A3"/>
<feature type="chain" id="PRO_5021748670" evidence="2">
    <location>
        <begin position="27"/>
        <end position="118"/>
    </location>
</feature>
<accession>A0A517P4A3</accession>
<sequence precursor="true">MLRPLPAAAFLFALYWGCLSGETVQAAMVTTSVAAPDATGAAPANHPVEEPGTPVLQDGFGETAGSASSGPVVAAGVALPATPLQMAAPSLTVLTPLPNRCLRPLLYPGGIYRPPRCA</sequence>
<feature type="region of interest" description="Disordered" evidence="1">
    <location>
        <begin position="38"/>
        <end position="61"/>
    </location>
</feature>
<keyword evidence="4" id="KW-1185">Reference proteome</keyword>
<dbReference type="Proteomes" id="UP000318741">
    <property type="component" value="Chromosome"/>
</dbReference>
<dbReference type="EMBL" id="CP036265">
    <property type="protein sequence ID" value="QDT14200.1"/>
    <property type="molecule type" value="Genomic_DNA"/>
</dbReference>
<evidence type="ECO:0000313" key="4">
    <source>
        <dbReference type="Proteomes" id="UP000318741"/>
    </source>
</evidence>
<organism evidence="3 4">
    <name type="scientific">Alienimonas californiensis</name>
    <dbReference type="NCBI Taxonomy" id="2527989"/>
    <lineage>
        <taxon>Bacteria</taxon>
        <taxon>Pseudomonadati</taxon>
        <taxon>Planctomycetota</taxon>
        <taxon>Planctomycetia</taxon>
        <taxon>Planctomycetales</taxon>
        <taxon>Planctomycetaceae</taxon>
        <taxon>Alienimonas</taxon>
    </lineage>
</organism>
<evidence type="ECO:0000313" key="3">
    <source>
        <dbReference type="EMBL" id="QDT14200.1"/>
    </source>
</evidence>
<feature type="signal peptide" evidence="2">
    <location>
        <begin position="1"/>
        <end position="26"/>
    </location>
</feature>
<proteinExistence type="predicted"/>
<evidence type="ECO:0000256" key="1">
    <source>
        <dbReference type="SAM" id="MobiDB-lite"/>
    </source>
</evidence>
<name>A0A517P4A3_9PLAN</name>
<keyword evidence="2" id="KW-0732">Signal</keyword>
<dbReference type="RefSeq" id="WP_145356853.1">
    <property type="nucleotide sequence ID" value="NZ_CP036265.1"/>
</dbReference>
<protein>
    <submittedName>
        <fullName evidence="3">Uncharacterized protein</fullName>
    </submittedName>
</protein>